<feature type="transmembrane region" description="Helical" evidence="14">
    <location>
        <begin position="57"/>
        <end position="77"/>
    </location>
</feature>
<dbReference type="GO" id="GO:0004984">
    <property type="term" value="F:olfactory receptor activity"/>
    <property type="evidence" value="ECO:0007669"/>
    <property type="project" value="InterPro"/>
</dbReference>
<dbReference type="AlphaFoldDB" id="A0A8T2IHD5"/>
<reference evidence="16" key="1">
    <citation type="thesis" date="2020" institute="ProQuest LLC" country="789 East Eisenhower Parkway, Ann Arbor, MI, USA">
        <title>Comparative Genomics and Chromosome Evolution.</title>
        <authorList>
            <person name="Mudd A.B."/>
        </authorList>
    </citation>
    <scope>NUCLEOTIDE SEQUENCE</scope>
    <source>
        <strain evidence="16">Female2</strain>
        <tissue evidence="16">Blood</tissue>
    </source>
</reference>
<proteinExistence type="inferred from homology"/>
<feature type="domain" description="G-protein coupled receptors family 1 profile" evidence="15">
    <location>
        <begin position="40"/>
        <end position="291"/>
    </location>
</feature>
<keyword evidence="8 14" id="KW-0472">Membrane</keyword>
<dbReference type="FunFam" id="1.20.1070.10:FF:000024">
    <property type="entry name" value="Olfactory receptor"/>
    <property type="match status" value="1"/>
</dbReference>
<keyword evidence="4 13" id="KW-0812">Transmembrane</keyword>
<keyword evidence="9" id="KW-1015">Disulfide bond</keyword>
<evidence type="ECO:0000256" key="13">
    <source>
        <dbReference type="RuleBase" id="RU000688"/>
    </source>
</evidence>
<dbReference type="GO" id="GO:0005886">
    <property type="term" value="C:plasma membrane"/>
    <property type="evidence" value="ECO:0007669"/>
    <property type="project" value="UniProtKB-SubCell"/>
</dbReference>
<feature type="transmembrane region" description="Helical" evidence="14">
    <location>
        <begin position="139"/>
        <end position="165"/>
    </location>
</feature>
<evidence type="ECO:0000256" key="10">
    <source>
        <dbReference type="ARBA" id="ARBA00023170"/>
    </source>
</evidence>
<evidence type="ECO:0000313" key="17">
    <source>
        <dbReference type="Proteomes" id="UP000812440"/>
    </source>
</evidence>
<keyword evidence="5 14" id="KW-0552">Olfaction</keyword>
<keyword evidence="11" id="KW-0325">Glycoprotein</keyword>
<dbReference type="EMBL" id="JAACNH010000218">
    <property type="protein sequence ID" value="KAG8431392.1"/>
    <property type="molecule type" value="Genomic_DNA"/>
</dbReference>
<keyword evidence="10 13" id="KW-0675">Receptor</keyword>
<evidence type="ECO:0000256" key="11">
    <source>
        <dbReference type="ARBA" id="ARBA00023180"/>
    </source>
</evidence>
<dbReference type="Gene3D" id="1.20.1070.10">
    <property type="entry name" value="Rhodopsin 7-helix transmembrane proteins"/>
    <property type="match status" value="1"/>
</dbReference>
<dbReference type="Pfam" id="PF13853">
    <property type="entry name" value="7tm_4"/>
    <property type="match status" value="1"/>
</dbReference>
<sequence>MANLSTVYEFILIGFPGLQQIFHVPVSIVMLLVYSISLTANILVIGLIIVKKQLHQPMYIIIANLALSDLLFDTITLPKIIAKYWFGAGSISFYGCFFQMFCAHYLGSLDSFIIMLMAVDRYVAICKPLRYHSIIGNRLVGFACYFFWILAAIIGLAIVLIAGLLPFCGPNLVKNCFCASPSVIILACVDVTIARRIGFIIGMIVHLLPLSVIIISYIIIIRVVHSSAGNENWQKAFYTCTTHMFVIGLYFIPRLFVYVTGQIPLILNADLNVLIFCLYTFIPHVASPIIYCLRTKEIRNICGQILKFTTKKGLIPH</sequence>
<evidence type="ECO:0000256" key="4">
    <source>
        <dbReference type="ARBA" id="ARBA00022692"/>
    </source>
</evidence>
<dbReference type="PRINTS" id="PR00245">
    <property type="entry name" value="OLFACTORYR"/>
</dbReference>
<name>A0A8T2IHD5_9PIPI</name>
<evidence type="ECO:0000256" key="9">
    <source>
        <dbReference type="ARBA" id="ARBA00023157"/>
    </source>
</evidence>
<accession>A0A8T2IHD5</accession>
<dbReference type="InterPro" id="IPR017452">
    <property type="entry name" value="GPCR_Rhodpsn_7TM"/>
</dbReference>
<evidence type="ECO:0000256" key="12">
    <source>
        <dbReference type="ARBA" id="ARBA00023224"/>
    </source>
</evidence>
<protein>
    <recommendedName>
        <fullName evidence="14">Olfactory receptor</fullName>
    </recommendedName>
</protein>
<dbReference type="GO" id="GO:0004930">
    <property type="term" value="F:G protein-coupled receptor activity"/>
    <property type="evidence" value="ECO:0007669"/>
    <property type="project" value="UniProtKB-KW"/>
</dbReference>
<comment type="subcellular location">
    <subcellularLocation>
        <location evidence="1 14">Cell membrane</location>
        <topology evidence="1 14">Multi-pass membrane protein</topology>
    </subcellularLocation>
</comment>
<evidence type="ECO:0000256" key="6">
    <source>
        <dbReference type="ARBA" id="ARBA00022989"/>
    </source>
</evidence>
<feature type="transmembrane region" description="Helical" evidence="14">
    <location>
        <begin position="199"/>
        <end position="224"/>
    </location>
</feature>
<comment type="similarity">
    <text evidence="13">Belongs to the G-protein coupled receptor 1 family.</text>
</comment>
<keyword evidence="12 13" id="KW-0807">Transducer</keyword>
<keyword evidence="7 13" id="KW-0297">G-protein coupled receptor</keyword>
<evidence type="ECO:0000259" key="15">
    <source>
        <dbReference type="PROSITE" id="PS50262"/>
    </source>
</evidence>
<dbReference type="OrthoDB" id="6144223at2759"/>
<evidence type="ECO:0000256" key="5">
    <source>
        <dbReference type="ARBA" id="ARBA00022725"/>
    </source>
</evidence>
<keyword evidence="3 14" id="KW-0716">Sensory transduction</keyword>
<feature type="transmembrane region" description="Helical" evidence="14">
    <location>
        <begin position="28"/>
        <end position="50"/>
    </location>
</feature>
<evidence type="ECO:0000256" key="8">
    <source>
        <dbReference type="ARBA" id="ARBA00023136"/>
    </source>
</evidence>
<dbReference type="PRINTS" id="PR00237">
    <property type="entry name" value="GPCRRHODOPSN"/>
</dbReference>
<dbReference type="InterPro" id="IPR000725">
    <property type="entry name" value="Olfact_rcpt"/>
</dbReference>
<keyword evidence="2 14" id="KW-1003">Cell membrane</keyword>
<gene>
    <name evidence="16" type="ORF">GDO86_018897</name>
</gene>
<evidence type="ECO:0000256" key="2">
    <source>
        <dbReference type="ARBA" id="ARBA00022475"/>
    </source>
</evidence>
<evidence type="ECO:0000256" key="3">
    <source>
        <dbReference type="ARBA" id="ARBA00022606"/>
    </source>
</evidence>
<dbReference type="PANTHER" id="PTHR24242">
    <property type="entry name" value="G-PROTEIN COUPLED RECEPTOR"/>
    <property type="match status" value="1"/>
</dbReference>
<evidence type="ECO:0000256" key="1">
    <source>
        <dbReference type="ARBA" id="ARBA00004651"/>
    </source>
</evidence>
<evidence type="ECO:0000256" key="14">
    <source>
        <dbReference type="RuleBase" id="RU363047"/>
    </source>
</evidence>
<feature type="transmembrane region" description="Helical" evidence="14">
    <location>
        <begin position="273"/>
        <end position="293"/>
    </location>
</feature>
<evidence type="ECO:0000256" key="7">
    <source>
        <dbReference type="ARBA" id="ARBA00023040"/>
    </source>
</evidence>
<dbReference type="SUPFAM" id="SSF81321">
    <property type="entry name" value="Family A G protein-coupled receptor-like"/>
    <property type="match status" value="1"/>
</dbReference>
<dbReference type="PROSITE" id="PS00237">
    <property type="entry name" value="G_PROTEIN_RECEP_F1_1"/>
    <property type="match status" value="1"/>
</dbReference>
<dbReference type="InterPro" id="IPR050939">
    <property type="entry name" value="Olfactory_GPCR1"/>
</dbReference>
<keyword evidence="6 14" id="KW-1133">Transmembrane helix</keyword>
<comment type="caution">
    <text evidence="16">The sequence shown here is derived from an EMBL/GenBank/DDBJ whole genome shotgun (WGS) entry which is preliminary data.</text>
</comment>
<dbReference type="PANTHER" id="PTHR24242:SF227">
    <property type="entry name" value="OLFACTORY RECEPTOR"/>
    <property type="match status" value="1"/>
</dbReference>
<keyword evidence="17" id="KW-1185">Reference proteome</keyword>
<dbReference type="Proteomes" id="UP000812440">
    <property type="component" value="Unassembled WGS sequence"/>
</dbReference>
<organism evidence="16 17">
    <name type="scientific">Hymenochirus boettgeri</name>
    <name type="common">Congo dwarf clawed frog</name>
    <dbReference type="NCBI Taxonomy" id="247094"/>
    <lineage>
        <taxon>Eukaryota</taxon>
        <taxon>Metazoa</taxon>
        <taxon>Chordata</taxon>
        <taxon>Craniata</taxon>
        <taxon>Vertebrata</taxon>
        <taxon>Euteleostomi</taxon>
        <taxon>Amphibia</taxon>
        <taxon>Batrachia</taxon>
        <taxon>Anura</taxon>
        <taxon>Pipoidea</taxon>
        <taxon>Pipidae</taxon>
        <taxon>Pipinae</taxon>
        <taxon>Hymenochirus</taxon>
    </lineage>
</organism>
<feature type="transmembrane region" description="Helical" evidence="14">
    <location>
        <begin position="97"/>
        <end position="119"/>
    </location>
</feature>
<dbReference type="InterPro" id="IPR000276">
    <property type="entry name" value="GPCR_Rhodpsn"/>
</dbReference>
<dbReference type="PROSITE" id="PS50262">
    <property type="entry name" value="G_PROTEIN_RECEP_F1_2"/>
    <property type="match status" value="1"/>
</dbReference>
<evidence type="ECO:0000313" key="16">
    <source>
        <dbReference type="EMBL" id="KAG8431392.1"/>
    </source>
</evidence>